<organism evidence="3 4">
    <name type="scientific">Petrolisthes cinctipes</name>
    <name type="common">Flat porcelain crab</name>
    <dbReference type="NCBI Taxonomy" id="88211"/>
    <lineage>
        <taxon>Eukaryota</taxon>
        <taxon>Metazoa</taxon>
        <taxon>Ecdysozoa</taxon>
        <taxon>Arthropoda</taxon>
        <taxon>Crustacea</taxon>
        <taxon>Multicrustacea</taxon>
        <taxon>Malacostraca</taxon>
        <taxon>Eumalacostraca</taxon>
        <taxon>Eucarida</taxon>
        <taxon>Decapoda</taxon>
        <taxon>Pleocyemata</taxon>
        <taxon>Anomura</taxon>
        <taxon>Galatheoidea</taxon>
        <taxon>Porcellanidae</taxon>
        <taxon>Petrolisthes</taxon>
    </lineage>
</organism>
<reference evidence="3" key="1">
    <citation type="submission" date="2023-10" db="EMBL/GenBank/DDBJ databases">
        <title>Genome assemblies of two species of porcelain crab, Petrolisthes cinctipes and Petrolisthes manimaculis (Anomura: Porcellanidae).</title>
        <authorList>
            <person name="Angst P."/>
        </authorList>
    </citation>
    <scope>NUCLEOTIDE SEQUENCE</scope>
    <source>
        <strain evidence="3">PB745_01</strain>
        <tissue evidence="3">Gill</tissue>
    </source>
</reference>
<name>A0AAE1FAW0_PETCI</name>
<protein>
    <submittedName>
        <fullName evidence="3">Uncharacterized protein</fullName>
    </submittedName>
</protein>
<evidence type="ECO:0000256" key="1">
    <source>
        <dbReference type="SAM" id="Phobius"/>
    </source>
</evidence>
<keyword evidence="4" id="KW-1185">Reference proteome</keyword>
<gene>
    <name evidence="3" type="ORF">Pcinc_024180</name>
</gene>
<keyword evidence="1" id="KW-0472">Membrane</keyword>
<keyword evidence="1" id="KW-0812">Transmembrane</keyword>
<feature type="chain" id="PRO_5042078197" evidence="2">
    <location>
        <begin position="20"/>
        <end position="216"/>
    </location>
</feature>
<feature type="signal peptide" evidence="2">
    <location>
        <begin position="1"/>
        <end position="19"/>
    </location>
</feature>
<keyword evidence="1" id="KW-1133">Transmembrane helix</keyword>
<keyword evidence="2" id="KW-0732">Signal</keyword>
<feature type="transmembrane region" description="Helical" evidence="1">
    <location>
        <begin position="131"/>
        <end position="150"/>
    </location>
</feature>
<dbReference type="EMBL" id="JAWQEG010002641">
    <property type="protein sequence ID" value="KAK3870597.1"/>
    <property type="molecule type" value="Genomic_DNA"/>
</dbReference>
<evidence type="ECO:0000313" key="3">
    <source>
        <dbReference type="EMBL" id="KAK3870597.1"/>
    </source>
</evidence>
<evidence type="ECO:0000313" key="4">
    <source>
        <dbReference type="Proteomes" id="UP001286313"/>
    </source>
</evidence>
<accession>A0AAE1FAW0</accession>
<evidence type="ECO:0000256" key="2">
    <source>
        <dbReference type="SAM" id="SignalP"/>
    </source>
</evidence>
<dbReference type="AlphaFoldDB" id="A0AAE1FAW0"/>
<sequence>MVLGTVWVALLFLASTSDPGIPTIINHHHRGNIRLPPSLSLLPLSLCWAERCVFKTVLSHNHISSTLSRITITATPHLSRQETKQIVAAMPSSALAPFMHQLQQSFSNFDLNQFADRVDLKHWVSQLDLKTVGFVAVAIISVLLILQLFAKSYIGPARSLVASAAHAWQDSRDLPYDHPARASRNLDSVTQVLDTLAEAAIKWDESNTNEVTNRTL</sequence>
<dbReference type="Proteomes" id="UP001286313">
    <property type="component" value="Unassembled WGS sequence"/>
</dbReference>
<proteinExistence type="predicted"/>
<comment type="caution">
    <text evidence="3">The sequence shown here is derived from an EMBL/GenBank/DDBJ whole genome shotgun (WGS) entry which is preliminary data.</text>
</comment>